<protein>
    <submittedName>
        <fullName evidence="2">Uncharacterized protein</fullName>
    </submittedName>
</protein>
<evidence type="ECO:0000313" key="2">
    <source>
        <dbReference type="EMBL" id="GJD50821.1"/>
    </source>
</evidence>
<gene>
    <name evidence="2" type="ORF">OPKNFCMD_3568</name>
</gene>
<reference evidence="2" key="2">
    <citation type="submission" date="2021-08" db="EMBL/GenBank/DDBJ databases">
        <authorList>
            <person name="Tani A."/>
            <person name="Ola A."/>
            <person name="Ogura Y."/>
            <person name="Katsura K."/>
            <person name="Hayashi T."/>
        </authorList>
    </citation>
    <scope>NUCLEOTIDE SEQUENCE</scope>
    <source>
        <strain evidence="2">KCTC 52305</strain>
    </source>
</reference>
<accession>A0ABQ4QZK5</accession>
<evidence type="ECO:0000256" key="1">
    <source>
        <dbReference type="SAM" id="MobiDB-lite"/>
    </source>
</evidence>
<feature type="region of interest" description="Disordered" evidence="1">
    <location>
        <begin position="74"/>
        <end position="103"/>
    </location>
</feature>
<organism evidence="2 3">
    <name type="scientific">Methylobacterium crusticola</name>
    <dbReference type="NCBI Taxonomy" id="1697972"/>
    <lineage>
        <taxon>Bacteria</taxon>
        <taxon>Pseudomonadati</taxon>
        <taxon>Pseudomonadota</taxon>
        <taxon>Alphaproteobacteria</taxon>
        <taxon>Hyphomicrobiales</taxon>
        <taxon>Methylobacteriaceae</taxon>
        <taxon>Methylobacterium</taxon>
    </lineage>
</organism>
<keyword evidence="3" id="KW-1185">Reference proteome</keyword>
<evidence type="ECO:0000313" key="3">
    <source>
        <dbReference type="Proteomes" id="UP001055167"/>
    </source>
</evidence>
<sequence length="103" mass="10990">MMINEIYSDGVSEITVTGSIIRIDLMSLSPSERDHANNPKPVVRQRIIMPADAFANAADLMQKVVQGLIESGAIRPGETAPGAHDPVPLGAPRPARNTSPNFS</sequence>
<dbReference type="EMBL" id="BPQH01000011">
    <property type="protein sequence ID" value="GJD50821.1"/>
    <property type="molecule type" value="Genomic_DNA"/>
</dbReference>
<proteinExistence type="predicted"/>
<name>A0ABQ4QZK5_9HYPH</name>
<comment type="caution">
    <text evidence="2">The sequence shown here is derived from an EMBL/GenBank/DDBJ whole genome shotgun (WGS) entry which is preliminary data.</text>
</comment>
<reference evidence="2" key="1">
    <citation type="journal article" date="2021" name="Front. Microbiol.">
        <title>Comprehensive Comparative Genomics and Phenotyping of Methylobacterium Species.</title>
        <authorList>
            <person name="Alessa O."/>
            <person name="Ogura Y."/>
            <person name="Fujitani Y."/>
            <person name="Takami H."/>
            <person name="Hayashi T."/>
            <person name="Sahin N."/>
            <person name="Tani A."/>
        </authorList>
    </citation>
    <scope>NUCLEOTIDE SEQUENCE</scope>
    <source>
        <strain evidence="2">KCTC 52305</strain>
    </source>
</reference>
<dbReference type="Proteomes" id="UP001055167">
    <property type="component" value="Unassembled WGS sequence"/>
</dbReference>